<dbReference type="AlphaFoldDB" id="A0A485MA64"/>
<reference evidence="2" key="1">
    <citation type="submission" date="2019-03" db="EMBL/GenBank/DDBJ databases">
        <authorList>
            <person name="Hao L."/>
        </authorList>
    </citation>
    <scope>NUCLEOTIDE SEQUENCE</scope>
</reference>
<feature type="region of interest" description="Disordered" evidence="1">
    <location>
        <begin position="132"/>
        <end position="151"/>
    </location>
</feature>
<evidence type="ECO:0000313" key="2">
    <source>
        <dbReference type="EMBL" id="VFU17275.1"/>
    </source>
</evidence>
<accession>A0A485MA64</accession>
<dbReference type="EMBL" id="CAADRM010000131">
    <property type="protein sequence ID" value="VFU17275.1"/>
    <property type="molecule type" value="Genomic_DNA"/>
</dbReference>
<name>A0A485MA64_9ZZZZ</name>
<proteinExistence type="predicted"/>
<gene>
    <name evidence="2" type="ORF">SCFA_650002</name>
</gene>
<sequence length="151" mass="16601">MRKRWWAVGVCMIAMALVSMASAAMAQRTIVVGIAYGTYEIVADSGEVYEVVADEKGSELAGLDGARVSASGLLDADGGRMVLQVLSYSVLDDGLMDRDEMIGQEPLDPVMEDNHQQEEDILSGEELYFEEEPLTEQEYFDGEPPEDMLPE</sequence>
<organism evidence="2">
    <name type="scientific">anaerobic digester metagenome</name>
    <dbReference type="NCBI Taxonomy" id="1263854"/>
    <lineage>
        <taxon>unclassified sequences</taxon>
        <taxon>metagenomes</taxon>
        <taxon>ecological metagenomes</taxon>
    </lineage>
</organism>
<evidence type="ECO:0000256" key="1">
    <source>
        <dbReference type="SAM" id="MobiDB-lite"/>
    </source>
</evidence>
<protein>
    <submittedName>
        <fullName evidence="2">Uncharacterized protein</fullName>
    </submittedName>
</protein>